<evidence type="ECO:0000256" key="1">
    <source>
        <dbReference type="SAM" id="MobiDB-lite"/>
    </source>
</evidence>
<evidence type="ECO:0000313" key="3">
    <source>
        <dbReference type="Proteomes" id="UP000185596"/>
    </source>
</evidence>
<dbReference type="AlphaFoldDB" id="A0A1Q8BTX6"/>
<evidence type="ECO:0000313" key="2">
    <source>
        <dbReference type="EMBL" id="OLF05543.1"/>
    </source>
</evidence>
<dbReference type="EMBL" id="MSIE01000136">
    <property type="protein sequence ID" value="OLF05543.1"/>
    <property type="molecule type" value="Genomic_DNA"/>
</dbReference>
<dbReference type="Proteomes" id="UP000185596">
    <property type="component" value="Unassembled WGS sequence"/>
</dbReference>
<proteinExistence type="predicted"/>
<keyword evidence="3" id="KW-1185">Reference proteome</keyword>
<protein>
    <submittedName>
        <fullName evidence="2">Uncharacterized protein</fullName>
    </submittedName>
</protein>
<organism evidence="2 3">
    <name type="scientific">Actinophytocola xanthii</name>
    <dbReference type="NCBI Taxonomy" id="1912961"/>
    <lineage>
        <taxon>Bacteria</taxon>
        <taxon>Bacillati</taxon>
        <taxon>Actinomycetota</taxon>
        <taxon>Actinomycetes</taxon>
        <taxon>Pseudonocardiales</taxon>
        <taxon>Pseudonocardiaceae</taxon>
    </lineage>
</organism>
<comment type="caution">
    <text evidence="2">The sequence shown here is derived from an EMBL/GenBank/DDBJ whole genome shotgun (WGS) entry which is preliminary data.</text>
</comment>
<accession>A0A1Q8BTX6</accession>
<feature type="region of interest" description="Disordered" evidence="1">
    <location>
        <begin position="132"/>
        <end position="160"/>
    </location>
</feature>
<dbReference type="STRING" id="1912961.BU204_37020"/>
<reference evidence="2 3" key="1">
    <citation type="submission" date="2016-12" db="EMBL/GenBank/DDBJ databases">
        <title>The draft genome sequence of Actinophytocola sp. 11-183.</title>
        <authorList>
            <person name="Wang W."/>
            <person name="Yuan L."/>
        </authorList>
    </citation>
    <scope>NUCLEOTIDE SEQUENCE [LARGE SCALE GENOMIC DNA]</scope>
    <source>
        <strain evidence="2 3">11-183</strain>
    </source>
</reference>
<sequence>MVRLLVRKVLTPPAHDEALIAWVERVAEQLVAHAVATTGVIEEDLPFHAPAFDQLTTLTVYLHDRHDHVSVEVWDTGSTAPDPQLIQALNLGPCEHLHYALTPQLSPRRSRVIWWTAPSEDNALHTELHAEPTELGGWPPADADLDPVAWRTDQHRREKG</sequence>
<gene>
    <name evidence="2" type="ORF">BU204_37020</name>
</gene>
<dbReference type="RefSeq" id="WP_075130451.1">
    <property type="nucleotide sequence ID" value="NZ_MSIE01000136.1"/>
</dbReference>
<name>A0A1Q8BTX6_9PSEU</name>